<organism evidence="2 3">
    <name type="scientific">Nitrosarchaeum koreense MY1</name>
    <dbReference type="NCBI Taxonomy" id="1001994"/>
    <lineage>
        <taxon>Archaea</taxon>
        <taxon>Nitrososphaerota</taxon>
        <taxon>Nitrososphaeria</taxon>
        <taxon>Nitrosopumilales</taxon>
        <taxon>Nitrosopumilaceae</taxon>
        <taxon>Nitrosarchaeum</taxon>
    </lineage>
</organism>
<sequence>MYHHMKKTTKGAIAVAISIAAFYGIMMMLLSTPFWGY</sequence>
<evidence type="ECO:0000313" key="3">
    <source>
        <dbReference type="Proteomes" id="UP000004440"/>
    </source>
</evidence>
<reference evidence="2 3" key="1">
    <citation type="journal article" date="2011" name="J. Bacteriol.">
        <title>Genome Sequence of an Ammonia-Oxidizing Soil Archaeon, "Candidatus Nitrosoarchaeum koreensis" MY1.</title>
        <authorList>
            <person name="Kim B.K."/>
            <person name="Jung M.Y."/>
            <person name="Yu D.S."/>
            <person name="Park S.J."/>
            <person name="Oh T.K."/>
            <person name="Rhee S.K."/>
            <person name="Kim J.F."/>
        </authorList>
    </citation>
    <scope>NUCLEOTIDE SEQUENCE [LARGE SCALE GENOMIC DNA]</scope>
    <source>
        <strain evidence="2 3">MY1</strain>
    </source>
</reference>
<dbReference type="Proteomes" id="UP000004440">
    <property type="component" value="Unassembled WGS sequence"/>
</dbReference>
<dbReference type="STRING" id="1001994.MY1_1418"/>
<keyword evidence="1" id="KW-0472">Membrane</keyword>
<dbReference type="EMBL" id="AFPU01000001">
    <property type="protein sequence ID" value="EGP94174.1"/>
    <property type="molecule type" value="Genomic_DNA"/>
</dbReference>
<keyword evidence="3" id="KW-1185">Reference proteome</keyword>
<proteinExistence type="predicted"/>
<feature type="transmembrane region" description="Helical" evidence="1">
    <location>
        <begin position="12"/>
        <end position="35"/>
    </location>
</feature>
<protein>
    <submittedName>
        <fullName evidence="2">Uncharacterized protein</fullName>
    </submittedName>
</protein>
<keyword evidence="1" id="KW-1133">Transmembrane helix</keyword>
<evidence type="ECO:0000313" key="2">
    <source>
        <dbReference type="EMBL" id="EGP94174.1"/>
    </source>
</evidence>
<comment type="caution">
    <text evidence="2">The sequence shown here is derived from an EMBL/GenBank/DDBJ whole genome shotgun (WGS) entry which is preliminary data.</text>
</comment>
<dbReference type="AlphaFoldDB" id="F9CZ16"/>
<evidence type="ECO:0000256" key="1">
    <source>
        <dbReference type="SAM" id="Phobius"/>
    </source>
</evidence>
<gene>
    <name evidence="2" type="ORF">MY1_1418</name>
</gene>
<name>F9CZ16_9ARCH</name>
<keyword evidence="1" id="KW-0812">Transmembrane</keyword>
<accession>F9CZ16</accession>